<dbReference type="RefSeq" id="XP_062641861.1">
    <property type="nucleotide sequence ID" value="XM_062787961.1"/>
</dbReference>
<dbReference type="SUPFAM" id="SSF52743">
    <property type="entry name" value="Subtilisin-like"/>
    <property type="match status" value="1"/>
</dbReference>
<feature type="non-terminal residue" evidence="1">
    <location>
        <position position="1"/>
    </location>
</feature>
<comment type="caution">
    <text evidence="1">The sequence shown here is derived from an EMBL/GenBank/DDBJ whole genome shotgun (WGS) entry which is preliminary data.</text>
</comment>
<evidence type="ECO:0000313" key="1">
    <source>
        <dbReference type="EMBL" id="KAK4118088.1"/>
    </source>
</evidence>
<dbReference type="GeneID" id="87824731"/>
<gene>
    <name evidence="1" type="ORF">N657DRAFT_557527</name>
</gene>
<accession>A0AAN6YYB4</accession>
<feature type="non-terminal residue" evidence="1">
    <location>
        <position position="204"/>
    </location>
</feature>
<reference evidence="1" key="1">
    <citation type="journal article" date="2023" name="Mol. Phylogenet. Evol.">
        <title>Genome-scale phylogeny and comparative genomics of the fungal order Sordariales.</title>
        <authorList>
            <person name="Hensen N."/>
            <person name="Bonometti L."/>
            <person name="Westerberg I."/>
            <person name="Brannstrom I.O."/>
            <person name="Guillou S."/>
            <person name="Cros-Aarteil S."/>
            <person name="Calhoun S."/>
            <person name="Haridas S."/>
            <person name="Kuo A."/>
            <person name="Mondo S."/>
            <person name="Pangilinan J."/>
            <person name="Riley R."/>
            <person name="LaButti K."/>
            <person name="Andreopoulos B."/>
            <person name="Lipzen A."/>
            <person name="Chen C."/>
            <person name="Yan M."/>
            <person name="Daum C."/>
            <person name="Ng V."/>
            <person name="Clum A."/>
            <person name="Steindorff A."/>
            <person name="Ohm R.A."/>
            <person name="Martin F."/>
            <person name="Silar P."/>
            <person name="Natvig D.O."/>
            <person name="Lalanne C."/>
            <person name="Gautier V."/>
            <person name="Ament-Velasquez S.L."/>
            <person name="Kruys A."/>
            <person name="Hutchinson M.I."/>
            <person name="Powell A.J."/>
            <person name="Barry K."/>
            <person name="Miller A.N."/>
            <person name="Grigoriev I.V."/>
            <person name="Debuchy R."/>
            <person name="Gladieux P."/>
            <person name="Hiltunen Thoren M."/>
            <person name="Johannesson H."/>
        </authorList>
    </citation>
    <scope>NUCLEOTIDE SEQUENCE</scope>
    <source>
        <strain evidence="1">CBS 731.68</strain>
    </source>
</reference>
<dbReference type="GO" id="GO:0006508">
    <property type="term" value="P:proteolysis"/>
    <property type="evidence" value="ECO:0007669"/>
    <property type="project" value="InterPro"/>
</dbReference>
<evidence type="ECO:0000313" key="2">
    <source>
        <dbReference type="Proteomes" id="UP001302602"/>
    </source>
</evidence>
<keyword evidence="2" id="KW-1185">Reference proteome</keyword>
<protein>
    <submittedName>
        <fullName evidence="1">Uncharacterized protein</fullName>
    </submittedName>
</protein>
<dbReference type="GO" id="GO:0004252">
    <property type="term" value="F:serine-type endopeptidase activity"/>
    <property type="evidence" value="ECO:0007669"/>
    <property type="project" value="InterPro"/>
</dbReference>
<dbReference type="Proteomes" id="UP001302602">
    <property type="component" value="Unassembled WGS sequence"/>
</dbReference>
<dbReference type="AlphaFoldDB" id="A0AAN6YYB4"/>
<organism evidence="1 2">
    <name type="scientific">Parathielavia appendiculata</name>
    <dbReference type="NCBI Taxonomy" id="2587402"/>
    <lineage>
        <taxon>Eukaryota</taxon>
        <taxon>Fungi</taxon>
        <taxon>Dikarya</taxon>
        <taxon>Ascomycota</taxon>
        <taxon>Pezizomycotina</taxon>
        <taxon>Sordariomycetes</taxon>
        <taxon>Sordariomycetidae</taxon>
        <taxon>Sordariales</taxon>
        <taxon>Chaetomiaceae</taxon>
        <taxon>Parathielavia</taxon>
    </lineage>
</organism>
<dbReference type="InterPro" id="IPR036852">
    <property type="entry name" value="Peptidase_S8/S53_dom_sf"/>
</dbReference>
<name>A0AAN6YYB4_9PEZI</name>
<dbReference type="EMBL" id="MU853286">
    <property type="protein sequence ID" value="KAK4118088.1"/>
    <property type="molecule type" value="Genomic_DNA"/>
</dbReference>
<sequence length="204" mass="22803">PAIRRLPEFDWGGDQFNAPPSVSHGTPVISKVTGWQLGMAKRANVIVVTDRRSPPADGYNLILERHIEGWIRVHNEVKRIYAADPSQRGKIIASWSHSLTRATHFAVIRPIFARSPYADWLIMAPAFQLYLADTPDAIVWGGIGNSFATPLVAGLVAYWRSLPNIANGWGEELKKPANVKKLLRYMQRVILDEDLARGLDKSQV</sequence>
<reference evidence="1" key="2">
    <citation type="submission" date="2023-05" db="EMBL/GenBank/DDBJ databases">
        <authorList>
            <consortium name="Lawrence Berkeley National Laboratory"/>
            <person name="Steindorff A."/>
            <person name="Hensen N."/>
            <person name="Bonometti L."/>
            <person name="Westerberg I."/>
            <person name="Brannstrom I.O."/>
            <person name="Guillou S."/>
            <person name="Cros-Aarteil S."/>
            <person name="Calhoun S."/>
            <person name="Haridas S."/>
            <person name="Kuo A."/>
            <person name="Mondo S."/>
            <person name="Pangilinan J."/>
            <person name="Riley R."/>
            <person name="Labutti K."/>
            <person name="Andreopoulos B."/>
            <person name="Lipzen A."/>
            <person name="Chen C."/>
            <person name="Yanf M."/>
            <person name="Daum C."/>
            <person name="Ng V."/>
            <person name="Clum A."/>
            <person name="Ohm R."/>
            <person name="Martin F."/>
            <person name="Silar P."/>
            <person name="Natvig D."/>
            <person name="Lalanne C."/>
            <person name="Gautier V."/>
            <person name="Ament-Velasquez S.L."/>
            <person name="Kruys A."/>
            <person name="Hutchinson M.I."/>
            <person name="Powell A.J."/>
            <person name="Barry K."/>
            <person name="Miller A.N."/>
            <person name="Grigoriev I.V."/>
            <person name="Debuchy R."/>
            <person name="Gladieux P."/>
            <person name="Thoren M.H."/>
            <person name="Johannesson H."/>
        </authorList>
    </citation>
    <scope>NUCLEOTIDE SEQUENCE</scope>
    <source>
        <strain evidence="1">CBS 731.68</strain>
    </source>
</reference>
<proteinExistence type="predicted"/>